<feature type="compositionally biased region" description="Basic and acidic residues" evidence="2">
    <location>
        <begin position="455"/>
        <end position="464"/>
    </location>
</feature>
<dbReference type="AlphaFoldDB" id="A0A9P8ATH8"/>
<feature type="coiled-coil region" evidence="1">
    <location>
        <begin position="143"/>
        <end position="177"/>
    </location>
</feature>
<dbReference type="RefSeq" id="XP_043040953.1">
    <property type="nucleotide sequence ID" value="XM_043177012.1"/>
</dbReference>
<feature type="compositionally biased region" description="Low complexity" evidence="2">
    <location>
        <begin position="362"/>
        <end position="378"/>
    </location>
</feature>
<sequence length="559" mass="61597">MHVSLPAAQLRLPLTRRELDKNDHPSMHFALRFRFLCNSSSKHNSRFCLGNADSRPPASGPPSAPVTSDFSSQVDFRTKIIEILAGTANGCLAELGYYPTLHQDMQNLKVQNQFLNNCLKERDVLMSQWQQENRGLWEDNRRLISLDAEIKAKMVEIDTLKAEIMGKDMTIKELNRQVRGVPTREADAYQNLLREHQALLGKQRATHNEKMMLENTINQLKSMDIVPKNQQGVAGPSSQPMPQQPVHPPLAQVLPYPKQPVQDQGVGLGQTADQQAQPMQRAPQAIYVPSSRPPNTPLHMSTHSLPPSVSPTQIPPTPPMSAFPVQISPPIVPPITPASVQANPYPRMVTPNPQPPSIQAHPSLPQPQTTPSSQVPISPERPPPQTQVQSGIVPPTPPVSHKSMSPEAFTETKPVIHAAGDMPSVSGPGFESNNPSLKRSASTSGDEPPSSPKRAKVEQAEDPRMSTSIEVSIRDNDEIVEVDATGLRPISVVVAEDMVIPDEADPNIKHCLFCQARYEKGALSEPPKPFVNNPQEMEKHMLDAHPTALESLRKEIFDE</sequence>
<keyword evidence="1" id="KW-0175">Coiled coil</keyword>
<dbReference type="EMBL" id="MU250531">
    <property type="protein sequence ID" value="KAG7447453.1"/>
    <property type="molecule type" value="Genomic_DNA"/>
</dbReference>
<evidence type="ECO:0000313" key="4">
    <source>
        <dbReference type="Proteomes" id="UP000812287"/>
    </source>
</evidence>
<gene>
    <name evidence="3" type="ORF">BT62DRAFT_1004188</name>
</gene>
<reference evidence="3" key="1">
    <citation type="submission" date="2020-11" db="EMBL/GenBank/DDBJ databases">
        <title>Adaptations for nitrogen fixation in a non-lichenized fungal sporocarp promotes dispersal by wood-feeding termites.</title>
        <authorList>
            <consortium name="DOE Joint Genome Institute"/>
            <person name="Koch R.A."/>
            <person name="Yoon G."/>
            <person name="Arayal U."/>
            <person name="Lail K."/>
            <person name="Amirebrahimi M."/>
            <person name="Labutti K."/>
            <person name="Lipzen A."/>
            <person name="Riley R."/>
            <person name="Barry K."/>
            <person name="Henrissat B."/>
            <person name="Grigoriev I.V."/>
            <person name="Herr J.R."/>
            <person name="Aime M.C."/>
        </authorList>
    </citation>
    <scope>NUCLEOTIDE SEQUENCE</scope>
    <source>
        <strain evidence="3">MCA 3950</strain>
    </source>
</reference>
<name>A0A9P8ATH8_9AGAR</name>
<dbReference type="GeneID" id="66099299"/>
<feature type="region of interest" description="Disordered" evidence="2">
    <location>
        <begin position="290"/>
        <end position="319"/>
    </location>
</feature>
<feature type="compositionally biased region" description="Polar residues" evidence="2">
    <location>
        <begin position="298"/>
        <end position="312"/>
    </location>
</feature>
<keyword evidence="4" id="KW-1185">Reference proteome</keyword>
<proteinExistence type="predicted"/>
<protein>
    <submittedName>
        <fullName evidence="3">Uncharacterized protein</fullName>
    </submittedName>
</protein>
<evidence type="ECO:0000256" key="2">
    <source>
        <dbReference type="SAM" id="MobiDB-lite"/>
    </source>
</evidence>
<feature type="compositionally biased region" description="Low complexity" evidence="2">
    <location>
        <begin position="272"/>
        <end position="282"/>
    </location>
</feature>
<feature type="compositionally biased region" description="Polar residues" evidence="2">
    <location>
        <begin position="431"/>
        <end position="445"/>
    </location>
</feature>
<feature type="region of interest" description="Disordered" evidence="2">
    <location>
        <begin position="263"/>
        <end position="282"/>
    </location>
</feature>
<feature type="region of interest" description="Disordered" evidence="2">
    <location>
        <begin position="334"/>
        <end position="465"/>
    </location>
</feature>
<comment type="caution">
    <text evidence="3">The sequence shown here is derived from an EMBL/GenBank/DDBJ whole genome shotgun (WGS) entry which is preliminary data.</text>
</comment>
<dbReference type="Proteomes" id="UP000812287">
    <property type="component" value="Unassembled WGS sequence"/>
</dbReference>
<evidence type="ECO:0000256" key="1">
    <source>
        <dbReference type="SAM" id="Coils"/>
    </source>
</evidence>
<accession>A0A9P8ATH8</accession>
<evidence type="ECO:0000313" key="3">
    <source>
        <dbReference type="EMBL" id="KAG7447453.1"/>
    </source>
</evidence>
<organism evidence="3 4">
    <name type="scientific">Guyanagaster necrorhizus</name>
    <dbReference type="NCBI Taxonomy" id="856835"/>
    <lineage>
        <taxon>Eukaryota</taxon>
        <taxon>Fungi</taxon>
        <taxon>Dikarya</taxon>
        <taxon>Basidiomycota</taxon>
        <taxon>Agaricomycotina</taxon>
        <taxon>Agaricomycetes</taxon>
        <taxon>Agaricomycetidae</taxon>
        <taxon>Agaricales</taxon>
        <taxon>Marasmiineae</taxon>
        <taxon>Physalacriaceae</taxon>
        <taxon>Guyanagaster</taxon>
    </lineage>
</organism>
<dbReference type="OrthoDB" id="3263403at2759"/>